<dbReference type="PANTHER" id="PTHR11709:SF414">
    <property type="entry name" value="ADR239WP"/>
    <property type="match status" value="1"/>
</dbReference>
<evidence type="ECO:0000256" key="3">
    <source>
        <dbReference type="ARBA" id="ARBA00023157"/>
    </source>
</evidence>
<dbReference type="EMBL" id="CAJMXA010002041">
    <property type="protein sequence ID" value="CAE6474813.1"/>
    <property type="molecule type" value="Genomic_DNA"/>
</dbReference>
<dbReference type="GO" id="GO:0005507">
    <property type="term" value="F:copper ion binding"/>
    <property type="evidence" value="ECO:0007669"/>
    <property type="project" value="InterPro"/>
</dbReference>
<comment type="caution">
    <text evidence="9">The sequence shown here is derived from an EMBL/GenBank/DDBJ whole genome shotgun (WGS) entry which is preliminary data.</text>
</comment>
<evidence type="ECO:0000313" key="9">
    <source>
        <dbReference type="EMBL" id="CAE6474813.1"/>
    </source>
</evidence>
<evidence type="ECO:0000259" key="7">
    <source>
        <dbReference type="Pfam" id="PF07731"/>
    </source>
</evidence>
<keyword evidence="4" id="KW-0325">Glycoprotein</keyword>
<keyword evidence="3" id="KW-1015">Disulfide bond</keyword>
<evidence type="ECO:0000256" key="5">
    <source>
        <dbReference type="SAM" id="SignalP"/>
    </source>
</evidence>
<dbReference type="CDD" id="cd13904">
    <property type="entry name" value="CuRO_3_Diphenol_Ox"/>
    <property type="match status" value="1"/>
</dbReference>
<feature type="chain" id="PRO_5034524839" evidence="5">
    <location>
        <begin position="21"/>
        <end position="612"/>
    </location>
</feature>
<sequence length="612" mass="68999">MIFSQGVLLGALSLVHSAFAAANNYGGRDLVQPKLDQLTLSPDFEITDKPTTRVYDWTISMREGAPDGFYRKMLVVNDQYPGPTIEANEGDTIVVHVKNDLPKVGTSLHWHGIFQEGSQWMDGPAGITQCPIPSGGSFTYNFTVAGQYGTYWWHAHAGSQLSDGIHGALIIHSVNDPLKRGEHYDYDQIIINGDWYHNTSAEIVEALDTPQGYQGSQAAPPPVSAMLNGYGTFNCEKFGTPETCFTREPYELQVYPNKRYRLRLINTAAHAMMFTSIDKHPLTVIEADDTPVSSRGLQDIHRVRYHNGQRYSVILKTDQGKPGDAFWMRANVSTSCLAYLTDEFEPMLKAIVRYVPEDKGSDYKLITDLPTTLDWKDELNTTCRDLDTQDLVPIVRDDPPATVYQHGIFNTQVGNLTLTQGNVTRFFVNNVTFEHMWYRPVLYDVVDGRGIDHSRIADLTFDKNEGVDIIINNRDVNPPIDHPYHLHGMEFYIVGEGPGFLTDETYKDLKLNVTNPIRRDTHVIPANSWAVLRVKGDNPGVWFIHCHIDWHLAHGFAAALVLQPSEIQKFQIPKESRELCKHIPAGLNINSTSLGRREPTSKRLTYDLRKTL</sequence>
<dbReference type="Pfam" id="PF07732">
    <property type="entry name" value="Cu-oxidase_3"/>
    <property type="match status" value="1"/>
</dbReference>
<feature type="domain" description="Plastocyanin-like" evidence="7">
    <location>
        <begin position="454"/>
        <end position="564"/>
    </location>
</feature>
<dbReference type="InterPro" id="IPR011706">
    <property type="entry name" value="Cu-oxidase_C"/>
</dbReference>
<accession>A0A8H3C5V2</accession>
<gene>
    <name evidence="9" type="ORF">RDB_LOCUS79676</name>
</gene>
<dbReference type="InterPro" id="IPR001117">
    <property type="entry name" value="Cu-oxidase_2nd"/>
</dbReference>
<dbReference type="CDD" id="cd13857">
    <property type="entry name" value="CuRO_1_Diphenol_Ox"/>
    <property type="match status" value="1"/>
</dbReference>
<protein>
    <submittedName>
        <fullName evidence="9">Uncharacterized protein</fullName>
    </submittedName>
</protein>
<evidence type="ECO:0000256" key="2">
    <source>
        <dbReference type="ARBA" id="ARBA00023008"/>
    </source>
</evidence>
<evidence type="ECO:0000256" key="1">
    <source>
        <dbReference type="ARBA" id="ARBA00010609"/>
    </source>
</evidence>
<dbReference type="Pfam" id="PF07731">
    <property type="entry name" value="Cu-oxidase_2"/>
    <property type="match status" value="1"/>
</dbReference>
<keyword evidence="5" id="KW-0732">Signal</keyword>
<dbReference type="Proteomes" id="UP000663853">
    <property type="component" value="Unassembled WGS sequence"/>
</dbReference>
<evidence type="ECO:0000259" key="6">
    <source>
        <dbReference type="Pfam" id="PF00394"/>
    </source>
</evidence>
<evidence type="ECO:0000256" key="4">
    <source>
        <dbReference type="ARBA" id="ARBA00023180"/>
    </source>
</evidence>
<feature type="signal peptide" evidence="5">
    <location>
        <begin position="1"/>
        <end position="20"/>
    </location>
</feature>
<dbReference type="Gene3D" id="2.60.40.420">
    <property type="entry name" value="Cupredoxins - blue copper proteins"/>
    <property type="match status" value="3"/>
</dbReference>
<dbReference type="InterPro" id="IPR011707">
    <property type="entry name" value="Cu-oxidase-like_N"/>
</dbReference>
<comment type="similarity">
    <text evidence="1">Belongs to the multicopper oxidase family.</text>
</comment>
<keyword evidence="2" id="KW-0186">Copper</keyword>
<reference evidence="9" key="1">
    <citation type="submission" date="2021-01" db="EMBL/GenBank/DDBJ databases">
        <authorList>
            <person name="Kaushik A."/>
        </authorList>
    </citation>
    <scope>NUCLEOTIDE SEQUENCE</scope>
    <source>
        <strain evidence="9">AG6-10EEA</strain>
    </source>
</reference>
<name>A0A8H3C5V2_9AGAM</name>
<dbReference type="AlphaFoldDB" id="A0A8H3C5V2"/>
<feature type="domain" description="Plastocyanin-like" evidence="8">
    <location>
        <begin position="63"/>
        <end position="173"/>
    </location>
</feature>
<dbReference type="InterPro" id="IPR045087">
    <property type="entry name" value="Cu-oxidase_fam"/>
</dbReference>
<organism evidence="9 10">
    <name type="scientific">Rhizoctonia solani</name>
    <dbReference type="NCBI Taxonomy" id="456999"/>
    <lineage>
        <taxon>Eukaryota</taxon>
        <taxon>Fungi</taxon>
        <taxon>Dikarya</taxon>
        <taxon>Basidiomycota</taxon>
        <taxon>Agaricomycotina</taxon>
        <taxon>Agaricomycetes</taxon>
        <taxon>Cantharellales</taxon>
        <taxon>Ceratobasidiaceae</taxon>
        <taxon>Rhizoctonia</taxon>
    </lineage>
</organism>
<evidence type="ECO:0000259" key="8">
    <source>
        <dbReference type="Pfam" id="PF07732"/>
    </source>
</evidence>
<dbReference type="PANTHER" id="PTHR11709">
    <property type="entry name" value="MULTI-COPPER OXIDASE"/>
    <property type="match status" value="1"/>
</dbReference>
<dbReference type="SUPFAM" id="SSF49503">
    <property type="entry name" value="Cupredoxins"/>
    <property type="match status" value="3"/>
</dbReference>
<dbReference type="InterPro" id="IPR008972">
    <property type="entry name" value="Cupredoxin"/>
</dbReference>
<evidence type="ECO:0000313" key="10">
    <source>
        <dbReference type="Proteomes" id="UP000663853"/>
    </source>
</evidence>
<proteinExistence type="inferred from homology"/>
<feature type="domain" description="Plastocyanin-like" evidence="6">
    <location>
        <begin position="188"/>
        <end position="333"/>
    </location>
</feature>
<dbReference type="Pfam" id="PF00394">
    <property type="entry name" value="Cu-oxidase"/>
    <property type="match status" value="1"/>
</dbReference>
<dbReference type="GO" id="GO:0016491">
    <property type="term" value="F:oxidoreductase activity"/>
    <property type="evidence" value="ECO:0007669"/>
    <property type="project" value="InterPro"/>
</dbReference>